<dbReference type="EMBL" id="MNCJ02000318">
    <property type="protein sequence ID" value="KAF5813613.1"/>
    <property type="molecule type" value="Genomic_DNA"/>
</dbReference>
<accession>A0A9K3JDT3</accession>
<dbReference type="AlphaFoldDB" id="A0A9K3JDT3"/>
<reference evidence="1" key="2">
    <citation type="submission" date="2020-06" db="EMBL/GenBank/DDBJ databases">
        <title>Helianthus annuus Genome sequencing and assembly Release 2.</title>
        <authorList>
            <person name="Gouzy J."/>
            <person name="Langlade N."/>
            <person name="Munos S."/>
        </authorList>
    </citation>
    <scope>NUCLEOTIDE SEQUENCE</scope>
    <source>
        <tissue evidence="1">Leaves</tissue>
    </source>
</reference>
<sequence length="60" mass="6451">MGIVIVSSMVVINVTPVGGKGCAIHVKVISSKGRSEITRTLTTFGMVRPSKRHCSCRHVQ</sequence>
<dbReference type="Gramene" id="mRNA:HanXRQr2_Chr03g0100671">
    <property type="protein sequence ID" value="CDS:HanXRQr2_Chr03g0100671.1"/>
    <property type="gene ID" value="HanXRQr2_Chr03g0100671"/>
</dbReference>
<dbReference type="Proteomes" id="UP000215914">
    <property type="component" value="Unassembled WGS sequence"/>
</dbReference>
<evidence type="ECO:0000313" key="2">
    <source>
        <dbReference type="Proteomes" id="UP000215914"/>
    </source>
</evidence>
<evidence type="ECO:0000313" key="1">
    <source>
        <dbReference type="EMBL" id="KAF5813613.1"/>
    </source>
</evidence>
<name>A0A9K3JDT3_HELAN</name>
<proteinExistence type="predicted"/>
<keyword evidence="2" id="KW-1185">Reference proteome</keyword>
<protein>
    <submittedName>
        <fullName evidence="1">Uncharacterized protein</fullName>
    </submittedName>
</protein>
<comment type="caution">
    <text evidence="1">The sequence shown here is derived from an EMBL/GenBank/DDBJ whole genome shotgun (WGS) entry which is preliminary data.</text>
</comment>
<gene>
    <name evidence="1" type="ORF">HanXRQr2_Chr03g0100671</name>
</gene>
<reference evidence="1" key="1">
    <citation type="journal article" date="2017" name="Nature">
        <title>The sunflower genome provides insights into oil metabolism, flowering and Asterid evolution.</title>
        <authorList>
            <person name="Badouin H."/>
            <person name="Gouzy J."/>
            <person name="Grassa C.J."/>
            <person name="Murat F."/>
            <person name="Staton S.E."/>
            <person name="Cottret L."/>
            <person name="Lelandais-Briere C."/>
            <person name="Owens G.L."/>
            <person name="Carrere S."/>
            <person name="Mayjonade B."/>
            <person name="Legrand L."/>
            <person name="Gill N."/>
            <person name="Kane N.C."/>
            <person name="Bowers J.E."/>
            <person name="Hubner S."/>
            <person name="Bellec A."/>
            <person name="Berard A."/>
            <person name="Berges H."/>
            <person name="Blanchet N."/>
            <person name="Boniface M.C."/>
            <person name="Brunel D."/>
            <person name="Catrice O."/>
            <person name="Chaidir N."/>
            <person name="Claudel C."/>
            <person name="Donnadieu C."/>
            <person name="Faraut T."/>
            <person name="Fievet G."/>
            <person name="Helmstetter N."/>
            <person name="King M."/>
            <person name="Knapp S.J."/>
            <person name="Lai Z."/>
            <person name="Le Paslier M.C."/>
            <person name="Lippi Y."/>
            <person name="Lorenzon L."/>
            <person name="Mandel J.R."/>
            <person name="Marage G."/>
            <person name="Marchand G."/>
            <person name="Marquand E."/>
            <person name="Bret-Mestries E."/>
            <person name="Morien E."/>
            <person name="Nambeesan S."/>
            <person name="Nguyen T."/>
            <person name="Pegot-Espagnet P."/>
            <person name="Pouilly N."/>
            <person name="Raftis F."/>
            <person name="Sallet E."/>
            <person name="Schiex T."/>
            <person name="Thomas J."/>
            <person name="Vandecasteele C."/>
            <person name="Vares D."/>
            <person name="Vear F."/>
            <person name="Vautrin S."/>
            <person name="Crespi M."/>
            <person name="Mangin B."/>
            <person name="Burke J.M."/>
            <person name="Salse J."/>
            <person name="Munos S."/>
            <person name="Vincourt P."/>
            <person name="Rieseberg L.H."/>
            <person name="Langlade N.B."/>
        </authorList>
    </citation>
    <scope>NUCLEOTIDE SEQUENCE</scope>
    <source>
        <tissue evidence="1">Leaves</tissue>
    </source>
</reference>
<organism evidence="1 2">
    <name type="scientific">Helianthus annuus</name>
    <name type="common">Common sunflower</name>
    <dbReference type="NCBI Taxonomy" id="4232"/>
    <lineage>
        <taxon>Eukaryota</taxon>
        <taxon>Viridiplantae</taxon>
        <taxon>Streptophyta</taxon>
        <taxon>Embryophyta</taxon>
        <taxon>Tracheophyta</taxon>
        <taxon>Spermatophyta</taxon>
        <taxon>Magnoliopsida</taxon>
        <taxon>eudicotyledons</taxon>
        <taxon>Gunneridae</taxon>
        <taxon>Pentapetalae</taxon>
        <taxon>asterids</taxon>
        <taxon>campanulids</taxon>
        <taxon>Asterales</taxon>
        <taxon>Asteraceae</taxon>
        <taxon>Asteroideae</taxon>
        <taxon>Heliantheae alliance</taxon>
        <taxon>Heliantheae</taxon>
        <taxon>Helianthus</taxon>
    </lineage>
</organism>